<dbReference type="Gene3D" id="2.160.20.20">
    <property type="match status" value="1"/>
</dbReference>
<dbReference type="InterPro" id="IPR012332">
    <property type="entry name" value="Autotransporter_pectin_lyase_C"/>
</dbReference>
<comment type="caution">
    <text evidence="2">The sequence shown here is derived from an EMBL/GenBank/DDBJ whole genome shotgun (WGS) entry which is preliminary data.</text>
</comment>
<dbReference type="InterPro" id="IPR011050">
    <property type="entry name" value="Pectin_lyase_fold/virulence"/>
</dbReference>
<dbReference type="EMBL" id="DVOC01000090">
    <property type="protein sequence ID" value="HIU91364.1"/>
    <property type="molecule type" value="Genomic_DNA"/>
</dbReference>
<name>A0A9D1MXN3_9BACT</name>
<feature type="signal peptide" evidence="1">
    <location>
        <begin position="1"/>
        <end position="33"/>
    </location>
</feature>
<feature type="non-terminal residue" evidence="2">
    <location>
        <position position="1697"/>
    </location>
</feature>
<dbReference type="InterPro" id="IPR006626">
    <property type="entry name" value="PbH1"/>
</dbReference>
<feature type="chain" id="PRO_5039093720" evidence="1">
    <location>
        <begin position="34"/>
        <end position="1697"/>
    </location>
</feature>
<gene>
    <name evidence="2" type="ORF">IAC72_05090</name>
</gene>
<accession>A0A9D1MXN3</accession>
<reference evidence="2" key="1">
    <citation type="submission" date="2020-10" db="EMBL/GenBank/DDBJ databases">
        <authorList>
            <person name="Gilroy R."/>
        </authorList>
    </citation>
    <scope>NUCLEOTIDE SEQUENCE</scope>
    <source>
        <strain evidence="2">ChiHjej12B11-7776</strain>
    </source>
</reference>
<evidence type="ECO:0000256" key="1">
    <source>
        <dbReference type="SAM" id="SignalP"/>
    </source>
</evidence>
<proteinExistence type="predicted"/>
<keyword evidence="1" id="KW-0732">Signal</keyword>
<dbReference type="SMART" id="SM00710">
    <property type="entry name" value="PbH1"/>
    <property type="match status" value="7"/>
</dbReference>
<dbReference type="Proteomes" id="UP000886852">
    <property type="component" value="Unassembled WGS sequence"/>
</dbReference>
<evidence type="ECO:0000313" key="3">
    <source>
        <dbReference type="Proteomes" id="UP000886852"/>
    </source>
</evidence>
<protein>
    <submittedName>
        <fullName evidence="2">Uncharacterized protein</fullName>
    </submittedName>
</protein>
<sequence>MTQKLSKTSIVLLAVLAVLCLALAMLPMGKVNAATTEVDTIDALIEAVGTAAVTNTPAEIKLTQNVSYGAKDTPANTALEIPAKMVILEQTYNVPEITIDLNGHTLYMYTNSNGCFGISNSKFTIKNGSIVAQSTTHMAIFGDKSTPTEVNVTVENVEITYTATDSTTATGKTPSVLFANNGKVSVSLKGVSYDTNVKIVGTGGTIDYDSVFHGVTLQDKINLTNVYNTITLDRDYTESIVIPAGRGLTIDLNGHTLTNEEGKHTVTNYGTLTIKGNGKVDNTSHGCAAVLNKEGGTVTLTGGDYTRSKEDGIKGSNSFYVLQNFGTMTINPAQDNEVAVYAGSNAQTDLNQVYSSLVTTGYQDPSKDTCAEGDPVLNIYGGKFYGGKITVKCDEKGTLSVSGGEFYAHQDEVGNNDAIQGWNVVKISGGTFHGPVSSWSYGSGDSLVSGNVTITGGEFLGAVDSYHNASGNPTKDTGLTISGGTFASPIRSCHLEVDGSSAVLVKTDSGYEVLSPTSAEAAKYVVFVQDGDVRLGYTGEEQALAAMSGKEAYILKEDVYYAYATLAEAVEAADSGDTVTLLKDVNVKDNGSSNGALYVTKSITIDGSGGTTAEKKGFAIAGADNDAKRVIKIQATNGTVEVTLKNLVVESYFGNSDAMPVVTSGGNVTLVLDNVKIVADGGGNSQALTIGGVSQEGEFVNVTITNSELTTNTAGYPIIVFNPVKMTITDSFLSGYTGIYFKGYYKPDGDLTGASGASGSEVSVSGSTVTYAYNVHGQGQNDFGLYVFEDGGITLNVTDSVSAVFSTNGSAQKIVDNNVYPSGTYSPNNVTFTGGEIRLDNSGNTYFESGAAPEGSTLTVGGGTKLNFPLESKYLAEGSSLVFDEDGQIAVANQPAIARIDIKEYKLSYAVGVLDNSVLNVLASMAGQGVVPTITVLADCELNLTINSAINLVLGEKYTDAEGYAIPKVTGSITVNAGAAGTTISLYSGGTASGRQSTFSGTITNNSTGLTLLVGRNGIAASCCIVSGTITNNADAVMYIGDGTAAGAGKIEADINNYGTMTIDVGSGYVYGDVTNSGTLTVTSVTSFGASDTPNTLENTGIVTLTKGSYYTNFKSTAGALNLEGTGSNYYGTFDVSDTTVKIQGGVFEKSAESFLNANIDEKAYAITLTVSGNNVERYKVVAIADVTMSIVRDGVPYGFTQLAHAINAAKDGETITLNKDVEASGVTINKSVTIDLGEHTLTTLGGLWARDMSLYQDPKTVTFKNGTIMGRTPNEDESAQAYALEVGYGFTLVLEGVTVDYSVGDYGIQFATDGVKVGDGTYVATGATATLKNSKVTAGVAGVFLGGLNPANNGDTNGKQVTLKATDSEISGDTYGIVTNGTYTNAVIELKDTNVTANNGTAIFAAAQNSTTAVSGGEIGGLTGIEVRAGSLIITDAAITATGEYKVEANSSGTTVTGAAVAVSPHVTYQDVAVTINGGTFAATGTNGKSFAQVNTVKDDEGYQEVEIDLEVKDGEFKNDVTAEDAANFIEKGTFSTALPQNYLAEGSSVSADGTVVTEAPGATVVQADGTAYSATTLRDALIIAQDGATVTMLQGYTSATSLVVGKAITLDLNGQNITFNNSGNYYAVSVKADATICDSAGGGAINANTTGIALGIIGTAEKNINVTVSNVTINADTCTYGIYASYAVATIDNVK</sequence>
<evidence type="ECO:0000313" key="2">
    <source>
        <dbReference type="EMBL" id="HIU91364.1"/>
    </source>
</evidence>
<reference evidence="2" key="2">
    <citation type="journal article" date="2021" name="PeerJ">
        <title>Extensive microbial diversity within the chicken gut microbiome revealed by metagenomics and culture.</title>
        <authorList>
            <person name="Gilroy R."/>
            <person name="Ravi A."/>
            <person name="Getino M."/>
            <person name="Pursley I."/>
            <person name="Horton D.L."/>
            <person name="Alikhan N.F."/>
            <person name="Baker D."/>
            <person name="Gharbi K."/>
            <person name="Hall N."/>
            <person name="Watson M."/>
            <person name="Adriaenssens E.M."/>
            <person name="Foster-Nyarko E."/>
            <person name="Jarju S."/>
            <person name="Secka A."/>
            <person name="Antonio M."/>
            <person name="Oren A."/>
            <person name="Chaudhuri R.R."/>
            <person name="La Ragione R."/>
            <person name="Hildebrand F."/>
            <person name="Pallen M.J."/>
        </authorList>
    </citation>
    <scope>NUCLEOTIDE SEQUENCE</scope>
    <source>
        <strain evidence="2">ChiHjej12B11-7776</strain>
    </source>
</reference>
<organism evidence="2 3">
    <name type="scientific">Candidatus Fimimonas merdipullorum</name>
    <dbReference type="NCBI Taxonomy" id="2840822"/>
    <lineage>
        <taxon>Bacteria</taxon>
        <taxon>Pseudomonadati</taxon>
        <taxon>Myxococcota</taxon>
        <taxon>Myxococcia</taxon>
        <taxon>Myxococcales</taxon>
        <taxon>Cystobacterineae</taxon>
        <taxon>Myxococcaceae</taxon>
        <taxon>Myxococcaceae incertae sedis</taxon>
        <taxon>Candidatus Fimimonas</taxon>
    </lineage>
</organism>
<dbReference type="SUPFAM" id="SSF51126">
    <property type="entry name" value="Pectin lyase-like"/>
    <property type="match status" value="2"/>
</dbReference>